<organism evidence="1 2">
    <name type="scientific">Acaulospora colombiana</name>
    <dbReference type="NCBI Taxonomy" id="27376"/>
    <lineage>
        <taxon>Eukaryota</taxon>
        <taxon>Fungi</taxon>
        <taxon>Fungi incertae sedis</taxon>
        <taxon>Mucoromycota</taxon>
        <taxon>Glomeromycotina</taxon>
        <taxon>Glomeromycetes</taxon>
        <taxon>Diversisporales</taxon>
        <taxon>Acaulosporaceae</taxon>
        <taxon>Acaulospora</taxon>
    </lineage>
</organism>
<comment type="caution">
    <text evidence="1">The sequence shown here is derived from an EMBL/GenBank/DDBJ whole genome shotgun (WGS) entry which is preliminary data.</text>
</comment>
<evidence type="ECO:0000313" key="1">
    <source>
        <dbReference type="EMBL" id="CAG8779008.1"/>
    </source>
</evidence>
<protein>
    <submittedName>
        <fullName evidence="1">10308_t:CDS:1</fullName>
    </submittedName>
</protein>
<feature type="non-terminal residue" evidence="1">
    <location>
        <position position="132"/>
    </location>
</feature>
<keyword evidence="2" id="KW-1185">Reference proteome</keyword>
<dbReference type="EMBL" id="CAJVPT010070172">
    <property type="protein sequence ID" value="CAG8779008.1"/>
    <property type="molecule type" value="Genomic_DNA"/>
</dbReference>
<reference evidence="1" key="1">
    <citation type="submission" date="2021-06" db="EMBL/GenBank/DDBJ databases">
        <authorList>
            <person name="Kallberg Y."/>
            <person name="Tangrot J."/>
            <person name="Rosling A."/>
        </authorList>
    </citation>
    <scope>NUCLEOTIDE SEQUENCE</scope>
    <source>
        <strain evidence="1">CL356</strain>
    </source>
</reference>
<accession>A0ACA9R7B2</accession>
<dbReference type="Proteomes" id="UP000789525">
    <property type="component" value="Unassembled WGS sequence"/>
</dbReference>
<name>A0ACA9R7B2_9GLOM</name>
<feature type="non-terminal residue" evidence="1">
    <location>
        <position position="1"/>
    </location>
</feature>
<proteinExistence type="predicted"/>
<gene>
    <name evidence="1" type="ORF">ACOLOM_LOCUS14237</name>
</gene>
<evidence type="ECO:0000313" key="2">
    <source>
        <dbReference type="Proteomes" id="UP000789525"/>
    </source>
</evidence>
<sequence>PLWMAGLSRVLRVSTPGEVSDDRNLLHLDDPKGSSAFTTTDLREARAYGNIGNRHHHPNWGLVGKLVASAQLTGQPASFDIGNTWIDNFRIFLEIVEMVLIANDAAVSNMPVALLPISTTYFLYCQPSGVML</sequence>